<gene>
    <name evidence="12" type="ORF">QH73_0012275</name>
</gene>
<evidence type="ECO:0000256" key="7">
    <source>
        <dbReference type="ARBA" id="ARBA00023136"/>
    </source>
</evidence>
<dbReference type="SUPFAM" id="SSF49879">
    <property type="entry name" value="SMAD/FHA domain"/>
    <property type="match status" value="3"/>
</dbReference>
<evidence type="ECO:0000256" key="8">
    <source>
        <dbReference type="SAM" id="MobiDB-lite"/>
    </source>
</evidence>
<dbReference type="InterPro" id="IPR000253">
    <property type="entry name" value="FHA_dom"/>
</dbReference>
<feature type="transmembrane region" description="Helical" evidence="9">
    <location>
        <begin position="770"/>
        <end position="790"/>
    </location>
</feature>
<dbReference type="GO" id="GO:0016887">
    <property type="term" value="F:ATP hydrolysis activity"/>
    <property type="evidence" value="ECO:0007669"/>
    <property type="project" value="InterPro"/>
</dbReference>
<dbReference type="PROSITE" id="PS50893">
    <property type="entry name" value="ABC_TRANSPORTER_2"/>
    <property type="match status" value="1"/>
</dbReference>
<dbReference type="InterPro" id="IPR050352">
    <property type="entry name" value="ABCG_transporters"/>
</dbReference>
<feature type="transmembrane region" description="Helical" evidence="9">
    <location>
        <begin position="687"/>
        <end position="709"/>
    </location>
</feature>
<dbReference type="OrthoDB" id="151099at2"/>
<feature type="region of interest" description="Disordered" evidence="8">
    <location>
        <begin position="902"/>
        <end position="923"/>
    </location>
</feature>
<dbReference type="InterPro" id="IPR003439">
    <property type="entry name" value="ABC_transporter-like_ATP-bd"/>
</dbReference>
<evidence type="ECO:0000256" key="2">
    <source>
        <dbReference type="ARBA" id="ARBA00022448"/>
    </source>
</evidence>
<dbReference type="GO" id="GO:0016020">
    <property type="term" value="C:membrane"/>
    <property type="evidence" value="ECO:0007669"/>
    <property type="project" value="UniProtKB-SubCell"/>
</dbReference>
<evidence type="ECO:0000256" key="9">
    <source>
        <dbReference type="SAM" id="Phobius"/>
    </source>
</evidence>
<dbReference type="InterPro" id="IPR027417">
    <property type="entry name" value="P-loop_NTPase"/>
</dbReference>
<keyword evidence="7 9" id="KW-0472">Membrane</keyword>
<dbReference type="SUPFAM" id="SSF52540">
    <property type="entry name" value="P-loop containing nucleoside triphosphate hydrolases"/>
    <property type="match status" value="1"/>
</dbReference>
<keyword evidence="4" id="KW-0547">Nucleotide-binding</keyword>
<dbReference type="Gene3D" id="3.40.50.300">
    <property type="entry name" value="P-loop containing nucleotide triphosphate hydrolases"/>
    <property type="match status" value="1"/>
</dbReference>
<reference evidence="12 13" key="1">
    <citation type="journal article" date="2015" name="Genome Announc.">
        <title>Draft Genome Sequence of the Terrestrial Cyanobacterium Scytonema millei VB511283, Isolated from Eastern India.</title>
        <authorList>
            <person name="Sen D."/>
            <person name="Chandrababunaidu M.M."/>
            <person name="Singh D."/>
            <person name="Sanghi N."/>
            <person name="Ghorai A."/>
            <person name="Mishra G.P."/>
            <person name="Madduluri M."/>
            <person name="Adhikary S.P."/>
            <person name="Tripathy S."/>
        </authorList>
    </citation>
    <scope>NUCLEOTIDE SEQUENCE [LARGE SCALE GENOMIC DNA]</scope>
    <source>
        <strain evidence="12 13">VB511283</strain>
    </source>
</reference>
<dbReference type="Gene3D" id="2.60.200.20">
    <property type="match status" value="3"/>
</dbReference>
<dbReference type="PROSITE" id="PS50006">
    <property type="entry name" value="FHA_DOMAIN"/>
    <property type="match status" value="3"/>
</dbReference>
<dbReference type="CDD" id="cd03213">
    <property type="entry name" value="ABCG_EPDR"/>
    <property type="match status" value="1"/>
</dbReference>
<dbReference type="PANTHER" id="PTHR48041:SF139">
    <property type="entry name" value="PROTEIN SCARLET"/>
    <property type="match status" value="1"/>
</dbReference>
<dbReference type="CDD" id="cd00060">
    <property type="entry name" value="FHA"/>
    <property type="match status" value="3"/>
</dbReference>
<name>A0A9X5E589_9CYAN</name>
<feature type="domain" description="FHA" evidence="10">
    <location>
        <begin position="27"/>
        <end position="77"/>
    </location>
</feature>
<dbReference type="Proteomes" id="UP000031532">
    <property type="component" value="Unassembled WGS sequence"/>
</dbReference>
<evidence type="ECO:0000313" key="12">
    <source>
        <dbReference type="EMBL" id="NHC35424.1"/>
    </source>
</evidence>
<dbReference type="InterPro" id="IPR008984">
    <property type="entry name" value="SMAD_FHA_dom_sf"/>
</dbReference>
<proteinExistence type="predicted"/>
<dbReference type="PANTHER" id="PTHR48041">
    <property type="entry name" value="ABC TRANSPORTER G FAMILY MEMBER 28"/>
    <property type="match status" value="1"/>
</dbReference>
<feature type="domain" description="ABC transporter" evidence="11">
    <location>
        <begin position="343"/>
        <end position="577"/>
    </location>
</feature>
<evidence type="ECO:0000259" key="10">
    <source>
        <dbReference type="PROSITE" id="PS50006"/>
    </source>
</evidence>
<dbReference type="InterPro" id="IPR017871">
    <property type="entry name" value="ABC_transporter-like_CS"/>
</dbReference>
<keyword evidence="6 9" id="KW-1133">Transmembrane helix</keyword>
<evidence type="ECO:0000259" key="11">
    <source>
        <dbReference type="PROSITE" id="PS50893"/>
    </source>
</evidence>
<evidence type="ECO:0000256" key="1">
    <source>
        <dbReference type="ARBA" id="ARBA00004141"/>
    </source>
</evidence>
<dbReference type="GO" id="GO:0005524">
    <property type="term" value="F:ATP binding"/>
    <property type="evidence" value="ECO:0007669"/>
    <property type="project" value="UniProtKB-KW"/>
</dbReference>
<evidence type="ECO:0000313" key="13">
    <source>
        <dbReference type="Proteomes" id="UP000031532"/>
    </source>
</evidence>
<keyword evidence="5" id="KW-0067">ATP-binding</keyword>
<dbReference type="GO" id="GO:0140359">
    <property type="term" value="F:ABC-type transporter activity"/>
    <property type="evidence" value="ECO:0007669"/>
    <property type="project" value="InterPro"/>
</dbReference>
<comment type="caution">
    <text evidence="12">The sequence shown here is derived from an EMBL/GenBank/DDBJ whole genome shotgun (WGS) entry which is preliminary data.</text>
</comment>
<evidence type="ECO:0000256" key="6">
    <source>
        <dbReference type="ARBA" id="ARBA00022989"/>
    </source>
</evidence>
<feature type="transmembrane region" description="Helical" evidence="9">
    <location>
        <begin position="802"/>
        <end position="821"/>
    </location>
</feature>
<dbReference type="InterPro" id="IPR003593">
    <property type="entry name" value="AAA+_ATPase"/>
</dbReference>
<dbReference type="Pfam" id="PF01061">
    <property type="entry name" value="ABC2_membrane"/>
    <property type="match status" value="1"/>
</dbReference>
<dbReference type="InterPro" id="IPR013525">
    <property type="entry name" value="ABC2_TM"/>
</dbReference>
<feature type="transmembrane region" description="Helical" evidence="9">
    <location>
        <begin position="978"/>
        <end position="998"/>
    </location>
</feature>
<dbReference type="AlphaFoldDB" id="A0A9X5E589"/>
<keyword evidence="13" id="KW-1185">Reference proteome</keyword>
<evidence type="ECO:0000256" key="3">
    <source>
        <dbReference type="ARBA" id="ARBA00022692"/>
    </source>
</evidence>
<accession>A0A9X5E589</accession>
<feature type="domain" description="FHA" evidence="10">
    <location>
        <begin position="163"/>
        <end position="212"/>
    </location>
</feature>
<keyword evidence="3 9" id="KW-0812">Transmembrane</keyword>
<dbReference type="FunFam" id="3.40.50.300:FF:000474">
    <property type="entry name" value="Putative ABC transporter ATP-binding subunit"/>
    <property type="match status" value="1"/>
</dbReference>
<dbReference type="EMBL" id="JTJC03000003">
    <property type="protein sequence ID" value="NHC35424.1"/>
    <property type="molecule type" value="Genomic_DNA"/>
</dbReference>
<dbReference type="SMART" id="SM00240">
    <property type="entry name" value="FHA"/>
    <property type="match status" value="3"/>
</dbReference>
<sequence>MIQSSARLEIGRRDGSKQEFPLNGDVVRIGRAGDNNLVLSESNVSRYHAQLAPQGMSGYLLTDLGSSTGTFVNNARLAPSQPRQLKDGDTIRIGGCELRFCSVEEATTGATATQMTGIGTTVGFEATNFAAPPQAIQTQIVTPILRVTTPAGTQDIPIVKNQMIIGRDPSCDVPINFPQISSRHAELVERQGSYVIVDLGSRNGLLYQGQRISERRLMDGDAIAIGSGITLTFQTTATDQVPSITHQLNLSNRNNLTIGRDEQNDIAIDHPTVSRYHARISRQDGTFAIADLNSSNGTFVNGKRVSGSQSLRPEDTIRIGPTRFVFNVDETLVSFNEEGNLRLDAVNLTKVVGKGTTLLDDISLSILPREFIVIAGVSGGGKSTLLDALNGFRPATSGMVLVNGEDLYKNFNAYRTELGYVPQDDIIHKELTVKQALDFAAQLRMPSDTTPGERQKRVQEVLTDLELLQRQDVPVKALSGGQRKRVSIGVELITKPSLFFLDEATSGLDPGTELQIMKLLRKLSDQGRTILLITHATKNVTLCDRVVFLAKGGRVAYFGPPAEAIDYFGVEEFDQIYGKVEHELSPEEWQQRFRNSRHYHKYVLERQQQLQMPQMGHRSHRAKQKPGSTIKQVSAWQQFIILSHRNLAILMRDRAGLFLMGAIAPILGLLDFVTWQRNVFDFKEGNAGQVVTMLFSAALIAVIVGSLATMREIVKEQEIYRRERMIGLKILPYIMSKVWIGVILALYQAAIFLLFKWLAIELPGGTDELVNMYITFFLATLAGMVMGLLVSAISPNQNVAPLLTIIFLVPQITFGGGMLPVETFGPPGQLINRLTITKWSFESLVTITGMGRDIADDAYWKLSDKDREKQSPEQKKRSQCLGAKMFKNCEFPGLMAKYDPVVDKPEPVKPKDPGKAPSDPRKLDDYEKKVDKYKKDVDTWQKDYSEWKGKFEGAIKSGEGLIERFKKDYGSSFKVNLAWHWSMLGVLMVAMFGILCGVQKRKDIV</sequence>
<dbReference type="Pfam" id="PF00005">
    <property type="entry name" value="ABC_tran"/>
    <property type="match status" value="1"/>
</dbReference>
<keyword evidence="2" id="KW-0813">Transport</keyword>
<feature type="transmembrane region" description="Helical" evidence="9">
    <location>
        <begin position="655"/>
        <end position="675"/>
    </location>
</feature>
<protein>
    <submittedName>
        <fullName evidence="12">FHA domain-containing protein</fullName>
    </submittedName>
</protein>
<comment type="subcellular location">
    <subcellularLocation>
        <location evidence="1">Membrane</location>
        <topology evidence="1">Multi-pass membrane protein</topology>
    </subcellularLocation>
</comment>
<dbReference type="Pfam" id="PF00498">
    <property type="entry name" value="FHA"/>
    <property type="match status" value="3"/>
</dbReference>
<organism evidence="12 13">
    <name type="scientific">Scytonema millei VB511283</name>
    <dbReference type="NCBI Taxonomy" id="1245923"/>
    <lineage>
        <taxon>Bacteria</taxon>
        <taxon>Bacillati</taxon>
        <taxon>Cyanobacteriota</taxon>
        <taxon>Cyanophyceae</taxon>
        <taxon>Nostocales</taxon>
        <taxon>Scytonemataceae</taxon>
        <taxon>Scytonema</taxon>
    </lineage>
</organism>
<evidence type="ECO:0000256" key="4">
    <source>
        <dbReference type="ARBA" id="ARBA00022741"/>
    </source>
</evidence>
<dbReference type="SMART" id="SM00382">
    <property type="entry name" value="AAA"/>
    <property type="match status" value="1"/>
</dbReference>
<evidence type="ECO:0000256" key="5">
    <source>
        <dbReference type="ARBA" id="ARBA00022840"/>
    </source>
</evidence>
<dbReference type="RefSeq" id="WP_039714214.1">
    <property type="nucleotide sequence ID" value="NZ_JTJC03000003.1"/>
</dbReference>
<feature type="domain" description="FHA" evidence="10">
    <location>
        <begin position="256"/>
        <end position="305"/>
    </location>
</feature>
<feature type="transmembrane region" description="Helical" evidence="9">
    <location>
        <begin position="730"/>
        <end position="758"/>
    </location>
</feature>
<dbReference type="PROSITE" id="PS00211">
    <property type="entry name" value="ABC_TRANSPORTER_1"/>
    <property type="match status" value="1"/>
</dbReference>